<proteinExistence type="predicted"/>
<protein>
    <submittedName>
        <fullName evidence="1">TonB-dependent receptor SusC</fullName>
    </submittedName>
</protein>
<name>A0A5J4RFR4_9ZZZZ</name>
<dbReference type="AlphaFoldDB" id="A0A5J4RFR4"/>
<accession>A0A5J4RFR4</accession>
<organism evidence="1">
    <name type="scientific">termite gut metagenome</name>
    <dbReference type="NCBI Taxonomy" id="433724"/>
    <lineage>
        <taxon>unclassified sequences</taxon>
        <taxon>metagenomes</taxon>
        <taxon>organismal metagenomes</taxon>
    </lineage>
</organism>
<gene>
    <name evidence="1" type="ORF">EZS27_019276</name>
</gene>
<dbReference type="EMBL" id="SNRY01001272">
    <property type="protein sequence ID" value="KAA6332195.1"/>
    <property type="molecule type" value="Genomic_DNA"/>
</dbReference>
<sequence length="406" mass="45352">MQQFNWLNELKLRGSWGIVGNVLALGSYSTATNLIPRNAVFNQKIMMGYTAAKAVNTNLKWESTTKKNIGLDVTVLNSTLYFVSDFYLEDTHDLLFEQPIPTSTGLGNSSAEGYTGVSSNPYDNIGHVRNTGFNLELGYRKRIGNWSYDVSVNLSHVSNKVIDLKGLSLLDTDNNTMTQGGYPVGSYYGYLTKGLFRTQADLDNNSKYLGSAIGDIWYLDVNGKDDNGNLTGKPDGKIDADDRVVFGKVRPDFSYGISGQAGYKNFTLQLQLQGIQGIDKYMRSGQWATDMFGGEANMEADYILDRYHPEKNPNGKYPKISRASSGHNDVFSDFWMIDGSYLSIRNVNLNYKVPENISGKKLWVKDLNVYCSVQNLYTFGNAYAEISNTVNIPIPRTWTFGLKFSL</sequence>
<keyword evidence="1" id="KW-0675">Receptor</keyword>
<evidence type="ECO:0000313" key="1">
    <source>
        <dbReference type="EMBL" id="KAA6332195.1"/>
    </source>
</evidence>
<reference evidence="1" key="1">
    <citation type="submission" date="2019-03" db="EMBL/GenBank/DDBJ databases">
        <title>Single cell metagenomics reveals metabolic interactions within the superorganism composed of flagellate Streblomastix strix and complex community of Bacteroidetes bacteria on its surface.</title>
        <authorList>
            <person name="Treitli S.C."/>
            <person name="Kolisko M."/>
            <person name="Husnik F."/>
            <person name="Keeling P."/>
            <person name="Hampl V."/>
        </authorList>
    </citation>
    <scope>NUCLEOTIDE SEQUENCE</scope>
    <source>
        <strain evidence="1">STM</strain>
    </source>
</reference>
<dbReference type="SUPFAM" id="SSF56935">
    <property type="entry name" value="Porins"/>
    <property type="match status" value="1"/>
</dbReference>
<comment type="caution">
    <text evidence="1">The sequence shown here is derived from an EMBL/GenBank/DDBJ whole genome shotgun (WGS) entry which is preliminary data.</text>
</comment>